<dbReference type="Proteomes" id="UP001500131">
    <property type="component" value="Unassembled WGS sequence"/>
</dbReference>
<keyword evidence="3" id="KW-1185">Reference proteome</keyword>
<evidence type="ECO:0000313" key="2">
    <source>
        <dbReference type="EMBL" id="KAL0504523.1"/>
    </source>
</evidence>
<gene>
    <name evidence="2" type="ORF">Q4I31_003852</name>
</gene>
<proteinExistence type="predicted"/>
<organism evidence="2 3">
    <name type="scientific">Leishmania lindenbergi</name>
    <dbReference type="NCBI Taxonomy" id="651832"/>
    <lineage>
        <taxon>Eukaryota</taxon>
        <taxon>Discoba</taxon>
        <taxon>Euglenozoa</taxon>
        <taxon>Kinetoplastea</taxon>
        <taxon>Metakinetoplastina</taxon>
        <taxon>Trypanosomatida</taxon>
        <taxon>Trypanosomatidae</taxon>
        <taxon>Leishmaniinae</taxon>
        <taxon>Leishmania</taxon>
    </lineage>
</organism>
<feature type="region of interest" description="Disordered" evidence="1">
    <location>
        <begin position="24"/>
        <end position="44"/>
    </location>
</feature>
<protein>
    <recommendedName>
        <fullName evidence="4">Secreted protein</fullName>
    </recommendedName>
</protein>
<evidence type="ECO:0000256" key="1">
    <source>
        <dbReference type="SAM" id="MobiDB-lite"/>
    </source>
</evidence>
<name>A0AAW3AGC4_9TRYP</name>
<dbReference type="EMBL" id="JBAMZK010000024">
    <property type="protein sequence ID" value="KAL0504523.1"/>
    <property type="molecule type" value="Genomic_DNA"/>
</dbReference>
<accession>A0AAW3AGC4</accession>
<dbReference type="AlphaFoldDB" id="A0AAW3AGC4"/>
<comment type="caution">
    <text evidence="2">The sequence shown here is derived from an EMBL/GenBank/DDBJ whole genome shotgun (WGS) entry which is preliminary data.</text>
</comment>
<evidence type="ECO:0008006" key="4">
    <source>
        <dbReference type="Google" id="ProtNLM"/>
    </source>
</evidence>
<feature type="compositionally biased region" description="Basic residues" evidence="1">
    <location>
        <begin position="30"/>
        <end position="41"/>
    </location>
</feature>
<reference evidence="2 3" key="1">
    <citation type="submission" date="2024-02" db="EMBL/GenBank/DDBJ databases">
        <title>FIRST GENOME SEQUENCES OF Leishmania (Viannia) shawi, Leishmania (Viannia) lindenbergi AND Leishmania (Viannia) utingensis.</title>
        <authorList>
            <person name="Resadore F."/>
            <person name="Custodio M.G.F."/>
            <person name="Boite M.C."/>
            <person name="Cupolillo E."/>
            <person name="Ferreira G.E.M."/>
        </authorList>
    </citation>
    <scope>NUCLEOTIDE SEQUENCE [LARGE SCALE GENOMIC DNA]</scope>
    <source>
        <strain evidence="2 3">MHOM/BR/1966/M15733</strain>
    </source>
</reference>
<evidence type="ECO:0000313" key="3">
    <source>
        <dbReference type="Proteomes" id="UP001500131"/>
    </source>
</evidence>
<sequence length="96" mass="10765">MSRLPPVAVLWENLLEAAAMAEPAVSLSRGHQHRRRGRRQQRSSARFSAYASKQYAGHFWCAVPCRPERASAKKRGKKVTFSPIVSVVEFTVVSAR</sequence>